<reference evidence="1 2" key="1">
    <citation type="journal article" date="2013" name="BMC Genomics">
        <title>Comparative genomics of parasitic silkworm microsporidia reveal an association between genome expansion and host adaptation.</title>
        <authorList>
            <person name="Pan G."/>
            <person name="Xu J."/>
            <person name="Li T."/>
            <person name="Xia Q."/>
            <person name="Liu S.L."/>
            <person name="Zhang G."/>
            <person name="Li S."/>
            <person name="Li C."/>
            <person name="Liu H."/>
            <person name="Yang L."/>
            <person name="Liu T."/>
            <person name="Zhang X."/>
            <person name="Wu Z."/>
            <person name="Fan W."/>
            <person name="Dang X."/>
            <person name="Xiang H."/>
            <person name="Tao M."/>
            <person name="Li Y."/>
            <person name="Hu J."/>
            <person name="Li Z."/>
            <person name="Lin L."/>
            <person name="Luo J."/>
            <person name="Geng L."/>
            <person name="Wang L."/>
            <person name="Long M."/>
            <person name="Wan Y."/>
            <person name="He N."/>
            <person name="Zhang Z."/>
            <person name="Lu C."/>
            <person name="Keeling P.J."/>
            <person name="Wang J."/>
            <person name="Xiang Z."/>
            <person name="Zhou Z."/>
        </authorList>
    </citation>
    <scope>NUCLEOTIDE SEQUENCE [LARGE SCALE GENOMIC DNA]</scope>
    <source>
        <strain evidence="2">CQ1 / CVCC 102059</strain>
    </source>
</reference>
<name>R0KYQ4_NOSB1</name>
<proteinExistence type="predicted"/>
<accession>R0KYQ4</accession>
<organism evidence="1 2">
    <name type="scientific">Nosema bombycis (strain CQ1 / CVCC 102059)</name>
    <name type="common">Microsporidian parasite</name>
    <name type="synonym">Pebrine of silkworm</name>
    <dbReference type="NCBI Taxonomy" id="578461"/>
    <lineage>
        <taxon>Eukaryota</taxon>
        <taxon>Fungi</taxon>
        <taxon>Fungi incertae sedis</taxon>
        <taxon>Microsporidia</taxon>
        <taxon>Nosematidae</taxon>
        <taxon>Nosema</taxon>
    </lineage>
</organism>
<protein>
    <submittedName>
        <fullName evidence="1">Uncharacterized protein</fullName>
    </submittedName>
</protein>
<dbReference type="EMBL" id="KB908914">
    <property type="protein sequence ID" value="EOB15332.1"/>
    <property type="molecule type" value="Genomic_DNA"/>
</dbReference>
<dbReference type="AlphaFoldDB" id="R0KYQ4"/>
<gene>
    <name evidence="1" type="ORF">NBO_6g0083</name>
</gene>
<keyword evidence="2" id="KW-1185">Reference proteome</keyword>
<evidence type="ECO:0000313" key="2">
    <source>
        <dbReference type="Proteomes" id="UP000016927"/>
    </source>
</evidence>
<dbReference type="VEuPathDB" id="MicrosporidiaDB:NBO_6g0083"/>
<sequence length="94" mass="11536">MYKKIEINNDFTYIILLKVEQLDKNQQEKAFKDFCDFDKEHLNYLPIRIEEIFLLKVTDLFKMTKINGKDYRVFFLKSNELKDFIKFLESEIQK</sequence>
<dbReference type="HOGENOM" id="CLU_2386755_0_0_1"/>
<dbReference type="Proteomes" id="UP000016927">
    <property type="component" value="Unassembled WGS sequence"/>
</dbReference>
<evidence type="ECO:0000313" key="1">
    <source>
        <dbReference type="EMBL" id="EOB15332.1"/>
    </source>
</evidence>